<evidence type="ECO:0000313" key="4">
    <source>
        <dbReference type="EMBL" id="WIT10377.1"/>
    </source>
</evidence>
<feature type="domain" description="Rhodanese" evidence="3">
    <location>
        <begin position="205"/>
        <end position="293"/>
    </location>
</feature>
<feature type="domain" description="Rhodanese" evidence="3">
    <location>
        <begin position="45"/>
        <end position="148"/>
    </location>
</feature>
<accession>A0AA95N8K1</accession>
<evidence type="ECO:0000256" key="1">
    <source>
        <dbReference type="ARBA" id="ARBA00022737"/>
    </source>
</evidence>
<evidence type="ECO:0000256" key="2">
    <source>
        <dbReference type="SAM" id="SignalP"/>
    </source>
</evidence>
<feature type="chain" id="PRO_5041727560" evidence="2">
    <location>
        <begin position="26"/>
        <end position="542"/>
    </location>
</feature>
<dbReference type="Gene3D" id="3.40.250.10">
    <property type="entry name" value="Rhodanese-like domain"/>
    <property type="match status" value="4"/>
</dbReference>
<feature type="signal peptide" evidence="2">
    <location>
        <begin position="1"/>
        <end position="25"/>
    </location>
</feature>
<dbReference type="InterPro" id="IPR051126">
    <property type="entry name" value="Thiosulfate_sulfurtransferase"/>
</dbReference>
<dbReference type="EMBL" id="CP116346">
    <property type="protein sequence ID" value="WIT10377.1"/>
    <property type="molecule type" value="Genomic_DNA"/>
</dbReference>
<dbReference type="Proteomes" id="UP001177769">
    <property type="component" value="Chromosome"/>
</dbReference>
<dbReference type="SMART" id="SM00450">
    <property type="entry name" value="RHOD"/>
    <property type="match status" value="3"/>
</dbReference>
<evidence type="ECO:0000313" key="5">
    <source>
        <dbReference type="Proteomes" id="UP001177769"/>
    </source>
</evidence>
<dbReference type="SUPFAM" id="SSF52821">
    <property type="entry name" value="Rhodanese/Cell cycle control phosphatase"/>
    <property type="match status" value="4"/>
</dbReference>
<dbReference type="AlphaFoldDB" id="A0AA95N8K1"/>
<gene>
    <name evidence="4" type="ORF">PFX98_15810</name>
</gene>
<name>A0AA95N8K1_9BURK</name>
<dbReference type="PROSITE" id="PS50206">
    <property type="entry name" value="RHODANESE_3"/>
    <property type="match status" value="4"/>
</dbReference>
<protein>
    <submittedName>
        <fullName evidence="4">Rhodanese-like domain-containing protein</fullName>
    </submittedName>
</protein>
<keyword evidence="1" id="KW-0677">Repeat</keyword>
<reference evidence="4" key="1">
    <citation type="submission" date="2023-01" db="EMBL/GenBank/DDBJ databases">
        <title>Whole genome sequence of Paucibacter sp. S2-9 isolated from pond sediment.</title>
        <authorList>
            <person name="Jung J.Y."/>
        </authorList>
    </citation>
    <scope>NUCLEOTIDE SEQUENCE</scope>
    <source>
        <strain evidence="4">S2-9</strain>
    </source>
</reference>
<keyword evidence="5" id="KW-1185">Reference proteome</keyword>
<feature type="domain" description="Rhodanese" evidence="3">
    <location>
        <begin position="320"/>
        <end position="422"/>
    </location>
</feature>
<dbReference type="KEGG" id="pais:PFX98_15810"/>
<keyword evidence="2" id="KW-0732">Signal</keyword>
<dbReference type="InterPro" id="IPR036873">
    <property type="entry name" value="Rhodanese-like_dom_sf"/>
</dbReference>
<proteinExistence type="predicted"/>
<dbReference type="RefSeq" id="WP_285231445.1">
    <property type="nucleotide sequence ID" value="NZ_CP116346.1"/>
</dbReference>
<dbReference type="CDD" id="cd01448">
    <property type="entry name" value="TST_Repeat_1"/>
    <property type="match status" value="1"/>
</dbReference>
<evidence type="ECO:0000259" key="3">
    <source>
        <dbReference type="PROSITE" id="PS50206"/>
    </source>
</evidence>
<organism evidence="4 5">
    <name type="scientific">Paucibacter sediminis</name>
    <dbReference type="NCBI Taxonomy" id="3019553"/>
    <lineage>
        <taxon>Bacteria</taxon>
        <taxon>Pseudomonadati</taxon>
        <taxon>Pseudomonadota</taxon>
        <taxon>Betaproteobacteria</taxon>
        <taxon>Burkholderiales</taxon>
        <taxon>Sphaerotilaceae</taxon>
        <taxon>Roseateles</taxon>
    </lineage>
</organism>
<feature type="domain" description="Rhodanese" evidence="3">
    <location>
        <begin position="474"/>
        <end position="542"/>
    </location>
</feature>
<dbReference type="PANTHER" id="PTHR43855:SF1">
    <property type="entry name" value="THIOSULFATE SULFURTRANSFERASE"/>
    <property type="match status" value="1"/>
</dbReference>
<dbReference type="InterPro" id="IPR001763">
    <property type="entry name" value="Rhodanese-like_dom"/>
</dbReference>
<dbReference type="PANTHER" id="PTHR43855">
    <property type="entry name" value="THIOSULFATE SULFURTRANSFERASE"/>
    <property type="match status" value="1"/>
</dbReference>
<sequence>MPRLLKICLLWMMLALPGLPSLALASDAGPQGRLVSAGWLAQRLGRPDLLVLDASPAQLHRKSHIPGAVNADLYAYTQAEVTPAQLEQRLRAWGIRPDQQLILYDQGGTWAATRLFWDLLHRGVPAEQLYILDGGMAKWSALGQTVTQEATPAPPAGTISLGAPRQDVRVRLPEFLAATGDPAHHVMLEALDPSYYYGGAAFFDRAGHVPHATLMPAGDFFNADKTFKSPPELERMLRHLGVRPEQQIHAYCGGGGAAAVPFFALKFMLNYPQVSLFQESQMGWLQDPRELPVWTYADPHLLRDAAWVKAWNSPMLKAFGLSKTSIVDVRAADQFKLGHVPQALNLPAAQLAEQLRSPAQLAGLLGRAGINAGHEVVLVSEGGLNESVALAYLMLDGLGQAKVSLLLDSIERWAEQGQDVARPSPNAAPGAAIAFAAKTRPGLLLTRLAGAQGPRVFVASGPQPPAQVPDGPMLHLPYTQFLNADASPKPAKEIWRLLEKAGLPRYTEIVLLGDQPGAAAVNYVILKLMGLPDVKVWLREGA</sequence>
<dbReference type="Pfam" id="PF00581">
    <property type="entry name" value="Rhodanese"/>
    <property type="match status" value="2"/>
</dbReference>
<dbReference type="CDD" id="cd00158">
    <property type="entry name" value="RHOD"/>
    <property type="match status" value="1"/>
</dbReference>